<dbReference type="EMBL" id="JH817697">
    <property type="protein sequence ID" value="EKC31616.1"/>
    <property type="molecule type" value="Genomic_DNA"/>
</dbReference>
<dbReference type="AlphaFoldDB" id="K1RC16"/>
<evidence type="ECO:0000313" key="2">
    <source>
        <dbReference type="EMBL" id="EKC31616.1"/>
    </source>
</evidence>
<feature type="region of interest" description="Disordered" evidence="1">
    <location>
        <begin position="1"/>
        <end position="92"/>
    </location>
</feature>
<organism evidence="2">
    <name type="scientific">Magallana gigas</name>
    <name type="common">Pacific oyster</name>
    <name type="synonym">Crassostrea gigas</name>
    <dbReference type="NCBI Taxonomy" id="29159"/>
    <lineage>
        <taxon>Eukaryota</taxon>
        <taxon>Metazoa</taxon>
        <taxon>Spiralia</taxon>
        <taxon>Lophotrochozoa</taxon>
        <taxon>Mollusca</taxon>
        <taxon>Bivalvia</taxon>
        <taxon>Autobranchia</taxon>
        <taxon>Pteriomorphia</taxon>
        <taxon>Ostreida</taxon>
        <taxon>Ostreoidea</taxon>
        <taxon>Ostreidae</taxon>
        <taxon>Magallana</taxon>
    </lineage>
</organism>
<proteinExistence type="predicted"/>
<sequence>MSDEEEFGIGAGGPMVVEVKGRSRTPGSSRSPRRHHNDSDEYSEEEGWSASEDNESDDESVVPTHRSQRMTQRSPRKNGRSKIDMTPPDKKLKVAEKKVVRFTENGKVDKVITELTKCLALNRILHGAGHWKLARCHANLAEAYLDLKRNFG</sequence>
<dbReference type="InterPro" id="IPR042621">
    <property type="entry name" value="TTC23/TTC23L"/>
</dbReference>
<dbReference type="InterPro" id="IPR011990">
    <property type="entry name" value="TPR-like_helical_dom_sf"/>
</dbReference>
<name>K1RC16_MAGGI</name>
<evidence type="ECO:0000256" key="1">
    <source>
        <dbReference type="SAM" id="MobiDB-lite"/>
    </source>
</evidence>
<feature type="compositionally biased region" description="Basic and acidic residues" evidence="1">
    <location>
        <begin position="81"/>
        <end position="92"/>
    </location>
</feature>
<dbReference type="PANTHER" id="PTHR14485">
    <property type="entry name" value="TETRATRICOPEPTIDE REPEAT PROTEIN 23"/>
    <property type="match status" value="1"/>
</dbReference>
<accession>K1RC16</accession>
<dbReference type="Gene3D" id="1.25.40.10">
    <property type="entry name" value="Tetratricopeptide repeat domain"/>
    <property type="match status" value="1"/>
</dbReference>
<reference evidence="2" key="1">
    <citation type="journal article" date="2012" name="Nature">
        <title>The oyster genome reveals stress adaptation and complexity of shell formation.</title>
        <authorList>
            <person name="Zhang G."/>
            <person name="Fang X."/>
            <person name="Guo X."/>
            <person name="Li L."/>
            <person name="Luo R."/>
            <person name="Xu F."/>
            <person name="Yang P."/>
            <person name="Zhang L."/>
            <person name="Wang X."/>
            <person name="Qi H."/>
            <person name="Xiong Z."/>
            <person name="Que H."/>
            <person name="Xie Y."/>
            <person name="Holland P.W."/>
            <person name="Paps J."/>
            <person name="Zhu Y."/>
            <person name="Wu F."/>
            <person name="Chen Y."/>
            <person name="Wang J."/>
            <person name="Peng C."/>
            <person name="Meng J."/>
            <person name="Yang L."/>
            <person name="Liu J."/>
            <person name="Wen B."/>
            <person name="Zhang N."/>
            <person name="Huang Z."/>
            <person name="Zhu Q."/>
            <person name="Feng Y."/>
            <person name="Mount A."/>
            <person name="Hedgecock D."/>
            <person name="Xu Z."/>
            <person name="Liu Y."/>
            <person name="Domazet-Loso T."/>
            <person name="Du Y."/>
            <person name="Sun X."/>
            <person name="Zhang S."/>
            <person name="Liu B."/>
            <person name="Cheng P."/>
            <person name="Jiang X."/>
            <person name="Li J."/>
            <person name="Fan D."/>
            <person name="Wang W."/>
            <person name="Fu W."/>
            <person name="Wang T."/>
            <person name="Wang B."/>
            <person name="Zhang J."/>
            <person name="Peng Z."/>
            <person name="Li Y."/>
            <person name="Li N."/>
            <person name="Wang J."/>
            <person name="Chen M."/>
            <person name="He Y."/>
            <person name="Tan F."/>
            <person name="Song X."/>
            <person name="Zheng Q."/>
            <person name="Huang R."/>
            <person name="Yang H."/>
            <person name="Du X."/>
            <person name="Chen L."/>
            <person name="Yang M."/>
            <person name="Gaffney P.M."/>
            <person name="Wang S."/>
            <person name="Luo L."/>
            <person name="She Z."/>
            <person name="Ming Y."/>
            <person name="Huang W."/>
            <person name="Zhang S."/>
            <person name="Huang B."/>
            <person name="Zhang Y."/>
            <person name="Qu T."/>
            <person name="Ni P."/>
            <person name="Miao G."/>
            <person name="Wang J."/>
            <person name="Wang Q."/>
            <person name="Steinberg C.E."/>
            <person name="Wang H."/>
            <person name="Li N."/>
            <person name="Qian L."/>
            <person name="Zhang G."/>
            <person name="Li Y."/>
            <person name="Yang H."/>
            <person name="Liu X."/>
            <person name="Wang J."/>
            <person name="Yin Y."/>
            <person name="Wang J."/>
        </authorList>
    </citation>
    <scope>NUCLEOTIDE SEQUENCE [LARGE SCALE GENOMIC DNA]</scope>
    <source>
        <strain evidence="2">05x7-T-G4-1.051#20</strain>
    </source>
</reference>
<protein>
    <submittedName>
        <fullName evidence="2">Tetratricopeptide repeat protein 23</fullName>
    </submittedName>
</protein>
<dbReference type="HOGENOM" id="CLU_1724112_0_0_1"/>
<dbReference type="InParanoid" id="K1RC16"/>
<dbReference type="PANTHER" id="PTHR14485:SF2">
    <property type="entry name" value="FUNGAL STAND N-TERMINAL GOODBYE DOMAIN-CONTAINING PROTEIN"/>
    <property type="match status" value="1"/>
</dbReference>
<feature type="compositionally biased region" description="Acidic residues" evidence="1">
    <location>
        <begin position="40"/>
        <end position="60"/>
    </location>
</feature>
<gene>
    <name evidence="2" type="ORF">CGI_10009861</name>
</gene>